<keyword evidence="7" id="KW-0443">Lipid metabolism</keyword>
<dbReference type="PANTHER" id="PTHR14269">
    <property type="entry name" value="CDP-DIACYLGLYCEROL--GLYCEROL-3-PHOSPHATE 3-PHOSPHATIDYLTRANSFERASE-RELATED"/>
    <property type="match status" value="1"/>
</dbReference>
<dbReference type="Proteomes" id="UP001556631">
    <property type="component" value="Unassembled WGS sequence"/>
</dbReference>
<evidence type="ECO:0000256" key="1">
    <source>
        <dbReference type="ARBA" id="ARBA00004141"/>
    </source>
</evidence>
<dbReference type="Gene3D" id="1.20.120.1760">
    <property type="match status" value="1"/>
</dbReference>
<proteinExistence type="inferred from homology"/>
<evidence type="ECO:0000256" key="10">
    <source>
        <dbReference type="ARBA" id="ARBA00023264"/>
    </source>
</evidence>
<accession>A0ABV3T1R6</accession>
<feature type="transmembrane region" description="Helical" evidence="13">
    <location>
        <begin position="99"/>
        <end position="118"/>
    </location>
</feature>
<dbReference type="InterPro" id="IPR000462">
    <property type="entry name" value="CDP-OH_P_trans"/>
</dbReference>
<evidence type="ECO:0000256" key="7">
    <source>
        <dbReference type="ARBA" id="ARBA00023098"/>
    </source>
</evidence>
<comment type="caution">
    <text evidence="14">The sequence shown here is derived from an EMBL/GenBank/DDBJ whole genome shotgun (WGS) entry which is preliminary data.</text>
</comment>
<feature type="compositionally biased region" description="Low complexity" evidence="12">
    <location>
        <begin position="23"/>
        <end position="34"/>
    </location>
</feature>
<evidence type="ECO:0000256" key="13">
    <source>
        <dbReference type="SAM" id="Phobius"/>
    </source>
</evidence>
<dbReference type="InterPro" id="IPR048254">
    <property type="entry name" value="CDP_ALCOHOL_P_TRANSF_CS"/>
</dbReference>
<sequence length="230" mass="25366">MTGELAGEKAEEMSSETADETRAAAADAPTSSPGADRVVTLPNAVSLLRLLLIPVFLWLVLDERLDLAALGVLVLSGATDYLDGYLARRLGQHSRLGQLLDPVADRLYILAVVVALALRDVIPWWVAVLLPLRDLLMWGLVPLLRSRGYTTLPVHFLGKAATFNLLYAFPLLFLGQGDGVGPLLARVFGWSFALWGIALYWWAGVLYAWQVRRLLLTTPPRRRRRPGGRS</sequence>
<keyword evidence="15" id="KW-1185">Reference proteome</keyword>
<keyword evidence="10" id="KW-1208">Phospholipid metabolism</keyword>
<protein>
    <submittedName>
        <fullName evidence="14">CDP-alcohol phosphatidyltransferase family protein</fullName>
    </submittedName>
</protein>
<dbReference type="Pfam" id="PF01066">
    <property type="entry name" value="CDP-OH_P_transf"/>
    <property type="match status" value="1"/>
</dbReference>
<evidence type="ECO:0000256" key="3">
    <source>
        <dbReference type="ARBA" id="ARBA00022516"/>
    </source>
</evidence>
<evidence type="ECO:0000256" key="11">
    <source>
        <dbReference type="RuleBase" id="RU003750"/>
    </source>
</evidence>
<dbReference type="EMBL" id="JBFPJR010000034">
    <property type="protein sequence ID" value="MEX0429147.1"/>
    <property type="molecule type" value="Genomic_DNA"/>
</dbReference>
<evidence type="ECO:0000256" key="5">
    <source>
        <dbReference type="ARBA" id="ARBA00022692"/>
    </source>
</evidence>
<feature type="compositionally biased region" description="Basic and acidic residues" evidence="12">
    <location>
        <begin position="1"/>
        <end position="12"/>
    </location>
</feature>
<feature type="transmembrane region" description="Helical" evidence="13">
    <location>
        <begin position="156"/>
        <end position="175"/>
    </location>
</feature>
<keyword evidence="5 13" id="KW-0812">Transmembrane</keyword>
<keyword evidence="6 13" id="KW-1133">Transmembrane helix</keyword>
<keyword evidence="9" id="KW-0594">Phospholipid biosynthesis</keyword>
<evidence type="ECO:0000256" key="6">
    <source>
        <dbReference type="ARBA" id="ARBA00022989"/>
    </source>
</evidence>
<evidence type="ECO:0000313" key="15">
    <source>
        <dbReference type="Proteomes" id="UP001556631"/>
    </source>
</evidence>
<evidence type="ECO:0000313" key="14">
    <source>
        <dbReference type="EMBL" id="MEX0429147.1"/>
    </source>
</evidence>
<dbReference type="InterPro" id="IPR050324">
    <property type="entry name" value="CDP-alcohol_PTase-I"/>
</dbReference>
<organism evidence="14 15">
    <name type="scientific">Nocardioides eburneus</name>
    <dbReference type="NCBI Taxonomy" id="3231482"/>
    <lineage>
        <taxon>Bacteria</taxon>
        <taxon>Bacillati</taxon>
        <taxon>Actinomycetota</taxon>
        <taxon>Actinomycetes</taxon>
        <taxon>Propionibacteriales</taxon>
        <taxon>Nocardioidaceae</taxon>
        <taxon>Nocardioides</taxon>
    </lineage>
</organism>
<keyword evidence="8 13" id="KW-0472">Membrane</keyword>
<name>A0ABV3T1R6_9ACTN</name>
<reference evidence="14 15" key="1">
    <citation type="submission" date="2024-07" db="EMBL/GenBank/DDBJ databases">
        <authorList>
            <person name="Lee S."/>
            <person name="Kang M."/>
        </authorList>
    </citation>
    <scope>NUCLEOTIDE SEQUENCE [LARGE SCALE GENOMIC DNA]</scope>
    <source>
        <strain evidence="14 15">DS6</strain>
    </source>
</reference>
<evidence type="ECO:0000256" key="4">
    <source>
        <dbReference type="ARBA" id="ARBA00022679"/>
    </source>
</evidence>
<dbReference type="PROSITE" id="PS00379">
    <property type="entry name" value="CDP_ALCOHOL_P_TRANSF"/>
    <property type="match status" value="1"/>
</dbReference>
<keyword evidence="3" id="KW-0444">Lipid biosynthesis</keyword>
<dbReference type="InterPro" id="IPR043130">
    <property type="entry name" value="CDP-OH_PTrfase_TM_dom"/>
</dbReference>
<gene>
    <name evidence="14" type="ORF">AB3X52_16105</name>
</gene>
<feature type="transmembrane region" description="Helical" evidence="13">
    <location>
        <begin position="41"/>
        <end position="61"/>
    </location>
</feature>
<evidence type="ECO:0000256" key="2">
    <source>
        <dbReference type="ARBA" id="ARBA00010441"/>
    </source>
</evidence>
<feature type="transmembrane region" description="Helical" evidence="13">
    <location>
        <begin position="67"/>
        <end position="87"/>
    </location>
</feature>
<evidence type="ECO:0000256" key="12">
    <source>
        <dbReference type="SAM" id="MobiDB-lite"/>
    </source>
</evidence>
<feature type="transmembrane region" description="Helical" evidence="13">
    <location>
        <begin position="187"/>
        <end position="209"/>
    </location>
</feature>
<dbReference type="PANTHER" id="PTHR14269:SF62">
    <property type="entry name" value="CDP-DIACYLGLYCEROL--GLYCEROL-3-PHOSPHATE 3-PHOSPHATIDYLTRANSFERASE 1, CHLOROPLASTIC"/>
    <property type="match status" value="1"/>
</dbReference>
<evidence type="ECO:0000256" key="9">
    <source>
        <dbReference type="ARBA" id="ARBA00023209"/>
    </source>
</evidence>
<dbReference type="RefSeq" id="WP_367995113.1">
    <property type="nucleotide sequence ID" value="NZ_JBFPJR010000034.1"/>
</dbReference>
<keyword evidence="4 11" id="KW-0808">Transferase</keyword>
<comment type="similarity">
    <text evidence="2 11">Belongs to the CDP-alcohol phosphatidyltransferase class-I family.</text>
</comment>
<feature type="region of interest" description="Disordered" evidence="12">
    <location>
        <begin position="1"/>
        <end position="34"/>
    </location>
</feature>
<comment type="subcellular location">
    <subcellularLocation>
        <location evidence="1">Membrane</location>
        <topology evidence="1">Multi-pass membrane protein</topology>
    </subcellularLocation>
</comment>
<evidence type="ECO:0000256" key="8">
    <source>
        <dbReference type="ARBA" id="ARBA00023136"/>
    </source>
</evidence>